<accession>A0ACC0V4B0</accession>
<reference evidence="1" key="1">
    <citation type="submission" date="2022-10" db="EMBL/GenBank/DDBJ databases">
        <title>Complete Genome of Trichothecium roseum strain YXFP-22015, a Plant Pathogen Isolated from Citrus.</title>
        <authorList>
            <person name="Wang Y."/>
            <person name="Zhu L."/>
        </authorList>
    </citation>
    <scope>NUCLEOTIDE SEQUENCE</scope>
    <source>
        <strain evidence="1">YXFP-22015</strain>
    </source>
</reference>
<gene>
    <name evidence="1" type="ORF">N3K66_004920</name>
</gene>
<organism evidence="1 2">
    <name type="scientific">Trichothecium roseum</name>
    <dbReference type="NCBI Taxonomy" id="47278"/>
    <lineage>
        <taxon>Eukaryota</taxon>
        <taxon>Fungi</taxon>
        <taxon>Dikarya</taxon>
        <taxon>Ascomycota</taxon>
        <taxon>Pezizomycotina</taxon>
        <taxon>Sordariomycetes</taxon>
        <taxon>Hypocreomycetidae</taxon>
        <taxon>Hypocreales</taxon>
        <taxon>Hypocreales incertae sedis</taxon>
        <taxon>Trichothecium</taxon>
    </lineage>
</organism>
<dbReference type="Proteomes" id="UP001163324">
    <property type="component" value="Chromosome 4"/>
</dbReference>
<comment type="caution">
    <text evidence="1">The sequence shown here is derived from an EMBL/GenBank/DDBJ whole genome shotgun (WGS) entry which is preliminary data.</text>
</comment>
<evidence type="ECO:0000313" key="1">
    <source>
        <dbReference type="EMBL" id="KAI9900658.1"/>
    </source>
</evidence>
<name>A0ACC0V4B0_9HYPO</name>
<keyword evidence="2" id="KW-1185">Reference proteome</keyword>
<evidence type="ECO:0000313" key="2">
    <source>
        <dbReference type="Proteomes" id="UP001163324"/>
    </source>
</evidence>
<proteinExistence type="predicted"/>
<dbReference type="EMBL" id="CM047943">
    <property type="protein sequence ID" value="KAI9900658.1"/>
    <property type="molecule type" value="Genomic_DNA"/>
</dbReference>
<protein>
    <submittedName>
        <fullName evidence="1">Uncharacterized protein</fullName>
    </submittedName>
</protein>
<sequence length="315" mass="35562">MSDFEDVIDSEPPSIDPYDTLKIDRKATDDQIKKAYRKAALQHHPDKVPADQKETAHATFQGIAFAYAVLSDPARRKRYDETGSTSESVLDSDGFNWSEYYRDLYKDAVSTDAIEKFAKKYKGSDEEKDDILATYEECKGDMDAFYQTMILSEVTEDDDRYRRVIDEAIENEDVPAFPAYANETKKKREGRVKRARLEAKAEAKEAEDYAKELGVHDKLYGKAAGGKKGKKAKDSSEDALAALIQKNQQKRSSDNFLDNLAEKYGASSKPKKGKKRDLPDEPSEEAFQAVGAKYKAAKAAREKTEPGPRPKRTRR</sequence>